<dbReference type="SUPFAM" id="SSF51905">
    <property type="entry name" value="FAD/NAD(P)-binding domain"/>
    <property type="match status" value="1"/>
</dbReference>
<protein>
    <submittedName>
        <fullName evidence="4">Oidioi.mRNA.OKI2018_I69.chr2.g4785.t1.cds</fullName>
    </submittedName>
</protein>
<dbReference type="PANTHER" id="PTHR13789">
    <property type="entry name" value="MONOOXYGENASE"/>
    <property type="match status" value="1"/>
</dbReference>
<accession>A0ABN7T1S1</accession>
<dbReference type="PANTHER" id="PTHR13789:SF309">
    <property type="entry name" value="PUTATIVE (AFU_ORTHOLOGUE AFUA_6G14510)-RELATED"/>
    <property type="match status" value="1"/>
</dbReference>
<dbReference type="Pfam" id="PF01494">
    <property type="entry name" value="FAD_binding_3"/>
    <property type="match status" value="1"/>
</dbReference>
<dbReference type="Gene3D" id="3.50.50.60">
    <property type="entry name" value="FAD/NAD(P)-binding domain"/>
    <property type="match status" value="1"/>
</dbReference>
<proteinExistence type="predicted"/>
<dbReference type="PRINTS" id="PR00420">
    <property type="entry name" value="RNGMNOXGNASE"/>
</dbReference>
<sequence length="420" mass="47081">MKETAIVVGAGLGGMTTALSLAFHGFKEIRIYEKSTKILNPIGAGLGIQGATLCLDKMNLTHVWKKVGHPVYEARVTAGHEKLSSLNIKKLLGGTVLEDHFMMTKRNALMKELWAECEKNPKIKTKLGVKVTEYKNTDSGAEITFADGTTDSADIVVSADGIHSIGRDFVDPDCPPPEHSGLCVFYCLLKDIDKERFPDNSTLELHLNMGMAMVMRVSETDGMIVVAHQASEKWNVDSQKWTFDVSPQIFHELMEDHDFYKEQDWIDEKMIKNVHCLSHLGIYQQPHVSNWYKGNVILVGDAAHATSPFMGQGANQAMIDGYYLGRCLNESEDVPTAFEKFFKARDATTRKIINSSKELGHMRTGTSFWNRIKRSGVRFGLRIASNVGMNLAEDQMRKFMLGNMVPSFMNEDEFLESEIN</sequence>
<name>A0ABN7T1S1_OIKDI</name>
<gene>
    <name evidence="4" type="ORF">OKIOD_LOCUS13550</name>
</gene>
<evidence type="ECO:0000313" key="5">
    <source>
        <dbReference type="Proteomes" id="UP001158576"/>
    </source>
</evidence>
<dbReference type="InterPro" id="IPR050493">
    <property type="entry name" value="FAD-dep_Monooxygenase_BioMet"/>
</dbReference>
<keyword evidence="2" id="KW-0503">Monooxygenase</keyword>
<keyword evidence="5" id="KW-1185">Reference proteome</keyword>
<dbReference type="InterPro" id="IPR036188">
    <property type="entry name" value="FAD/NAD-bd_sf"/>
</dbReference>
<evidence type="ECO:0000259" key="3">
    <source>
        <dbReference type="Pfam" id="PF01494"/>
    </source>
</evidence>
<organism evidence="4 5">
    <name type="scientific">Oikopleura dioica</name>
    <name type="common">Tunicate</name>
    <dbReference type="NCBI Taxonomy" id="34765"/>
    <lineage>
        <taxon>Eukaryota</taxon>
        <taxon>Metazoa</taxon>
        <taxon>Chordata</taxon>
        <taxon>Tunicata</taxon>
        <taxon>Appendicularia</taxon>
        <taxon>Copelata</taxon>
        <taxon>Oikopleuridae</taxon>
        <taxon>Oikopleura</taxon>
    </lineage>
</organism>
<evidence type="ECO:0000256" key="2">
    <source>
        <dbReference type="ARBA" id="ARBA00023033"/>
    </source>
</evidence>
<dbReference type="Proteomes" id="UP001158576">
    <property type="component" value="Chromosome 2"/>
</dbReference>
<evidence type="ECO:0000313" key="4">
    <source>
        <dbReference type="EMBL" id="CAG5110375.1"/>
    </source>
</evidence>
<reference evidence="4 5" key="1">
    <citation type="submission" date="2021-04" db="EMBL/GenBank/DDBJ databases">
        <authorList>
            <person name="Bliznina A."/>
        </authorList>
    </citation>
    <scope>NUCLEOTIDE SEQUENCE [LARGE SCALE GENOMIC DNA]</scope>
</reference>
<evidence type="ECO:0000256" key="1">
    <source>
        <dbReference type="ARBA" id="ARBA00023002"/>
    </source>
</evidence>
<feature type="domain" description="FAD-binding" evidence="3">
    <location>
        <begin position="5"/>
        <end position="330"/>
    </location>
</feature>
<dbReference type="Gene3D" id="3.30.9.30">
    <property type="match status" value="1"/>
</dbReference>
<dbReference type="EMBL" id="OU015567">
    <property type="protein sequence ID" value="CAG5110375.1"/>
    <property type="molecule type" value="Genomic_DNA"/>
</dbReference>
<keyword evidence="1" id="KW-0560">Oxidoreductase</keyword>
<dbReference type="InterPro" id="IPR002938">
    <property type="entry name" value="FAD-bd"/>
</dbReference>